<dbReference type="OrthoDB" id="5839957at2759"/>
<organism evidence="2 3">
    <name type="scientific">Teladorsagia circumcincta</name>
    <name type="common">Brown stomach worm</name>
    <name type="synonym">Ostertagia circumcincta</name>
    <dbReference type="NCBI Taxonomy" id="45464"/>
    <lineage>
        <taxon>Eukaryota</taxon>
        <taxon>Metazoa</taxon>
        <taxon>Ecdysozoa</taxon>
        <taxon>Nematoda</taxon>
        <taxon>Chromadorea</taxon>
        <taxon>Rhabditida</taxon>
        <taxon>Rhabditina</taxon>
        <taxon>Rhabditomorpha</taxon>
        <taxon>Strongyloidea</taxon>
        <taxon>Trichostrongylidae</taxon>
        <taxon>Teladorsagia</taxon>
    </lineage>
</organism>
<reference evidence="2 3" key="1">
    <citation type="submission" date="2015-09" db="EMBL/GenBank/DDBJ databases">
        <title>Draft genome of the parasitic nematode Teladorsagia circumcincta isolate WARC Sus (inbred).</title>
        <authorList>
            <person name="Mitreva M."/>
        </authorList>
    </citation>
    <scope>NUCLEOTIDE SEQUENCE [LARGE SCALE GENOMIC DNA]</scope>
    <source>
        <strain evidence="2 3">S</strain>
    </source>
</reference>
<accession>A0A2G9UUS2</accession>
<evidence type="ECO:0000313" key="2">
    <source>
        <dbReference type="EMBL" id="PIO74001.1"/>
    </source>
</evidence>
<proteinExistence type="predicted"/>
<gene>
    <name evidence="2" type="ORF">TELCIR_03998</name>
</gene>
<protein>
    <submittedName>
        <fullName evidence="2">Uncharacterized protein</fullName>
    </submittedName>
</protein>
<keyword evidence="1" id="KW-0732">Signal</keyword>
<dbReference type="AlphaFoldDB" id="A0A2G9UUS2"/>
<evidence type="ECO:0000256" key="1">
    <source>
        <dbReference type="SAM" id="SignalP"/>
    </source>
</evidence>
<dbReference type="Proteomes" id="UP000230423">
    <property type="component" value="Unassembled WGS sequence"/>
</dbReference>
<feature type="signal peptide" evidence="1">
    <location>
        <begin position="1"/>
        <end position="16"/>
    </location>
</feature>
<dbReference type="EMBL" id="KZ345350">
    <property type="protein sequence ID" value="PIO74001.1"/>
    <property type="molecule type" value="Genomic_DNA"/>
</dbReference>
<evidence type="ECO:0000313" key="3">
    <source>
        <dbReference type="Proteomes" id="UP000230423"/>
    </source>
</evidence>
<sequence>MKAYALLVLLVIGISAREDNNLNFREPVTLSISPKVWDLLETKAEMISNTVKSIQFPEREEKCLTECFQLAELIVNEVNPKLQKIKQMLIARGLSAYNVEWTVQNQILRVAIKPKSATGGIPPVKPIDKMLCIEVNVTTLAQRAKRSVLSSNIDVTCLNPVAKCEGLACSFCTDIDVNPASSSEPGDIFHNCIPKF</sequence>
<feature type="chain" id="PRO_5013648078" evidence="1">
    <location>
        <begin position="17"/>
        <end position="196"/>
    </location>
</feature>
<name>A0A2G9UUS2_TELCI</name>
<keyword evidence="3" id="KW-1185">Reference proteome</keyword>